<feature type="transmembrane region" description="Helical" evidence="6">
    <location>
        <begin position="39"/>
        <end position="62"/>
    </location>
</feature>
<feature type="transmembrane region" description="Helical" evidence="6">
    <location>
        <begin position="12"/>
        <end position="33"/>
    </location>
</feature>
<evidence type="ECO:0000256" key="3">
    <source>
        <dbReference type="ARBA" id="ARBA00022692"/>
    </source>
</evidence>
<feature type="transmembrane region" description="Helical" evidence="6">
    <location>
        <begin position="74"/>
        <end position="95"/>
    </location>
</feature>
<comment type="subcellular location">
    <subcellularLocation>
        <location evidence="1 6">Membrane</location>
        <topology evidence="1 6">Multi-pass membrane protein</topology>
    </subcellularLocation>
</comment>
<evidence type="ECO:0000313" key="9">
    <source>
        <dbReference type="Proteomes" id="UP000734854"/>
    </source>
</evidence>
<accession>A0A8J5H6S7</accession>
<dbReference type="Pfam" id="PF00892">
    <property type="entry name" value="EamA"/>
    <property type="match status" value="2"/>
</dbReference>
<proteinExistence type="inferred from homology"/>
<dbReference type="AlphaFoldDB" id="A0A8J5H6S7"/>
<dbReference type="EMBL" id="JACMSC010000005">
    <property type="protein sequence ID" value="KAG6522005.1"/>
    <property type="molecule type" value="Genomic_DNA"/>
</dbReference>
<name>A0A8J5H6S7_ZINOF</name>
<comment type="caution">
    <text evidence="8">The sequence shown here is derived from an EMBL/GenBank/DDBJ whole genome shotgun (WGS) entry which is preliminary data.</text>
</comment>
<dbReference type="GO" id="GO:0016020">
    <property type="term" value="C:membrane"/>
    <property type="evidence" value="ECO:0007669"/>
    <property type="project" value="UniProtKB-SubCell"/>
</dbReference>
<evidence type="ECO:0000256" key="6">
    <source>
        <dbReference type="RuleBase" id="RU363077"/>
    </source>
</evidence>
<dbReference type="PANTHER" id="PTHR31218">
    <property type="entry name" value="WAT1-RELATED PROTEIN"/>
    <property type="match status" value="1"/>
</dbReference>
<keyword evidence="3 6" id="KW-0812">Transmembrane</keyword>
<organism evidence="8 9">
    <name type="scientific">Zingiber officinale</name>
    <name type="common">Ginger</name>
    <name type="synonym">Amomum zingiber</name>
    <dbReference type="NCBI Taxonomy" id="94328"/>
    <lineage>
        <taxon>Eukaryota</taxon>
        <taxon>Viridiplantae</taxon>
        <taxon>Streptophyta</taxon>
        <taxon>Embryophyta</taxon>
        <taxon>Tracheophyta</taxon>
        <taxon>Spermatophyta</taxon>
        <taxon>Magnoliopsida</taxon>
        <taxon>Liliopsida</taxon>
        <taxon>Zingiberales</taxon>
        <taxon>Zingiberaceae</taxon>
        <taxon>Zingiber</taxon>
    </lineage>
</organism>
<gene>
    <name evidence="8" type="ORF">ZIOFF_019139</name>
</gene>
<feature type="transmembrane region" description="Helical" evidence="6">
    <location>
        <begin position="301"/>
        <end position="319"/>
    </location>
</feature>
<feature type="transmembrane region" description="Helical" evidence="6">
    <location>
        <begin position="137"/>
        <end position="157"/>
    </location>
</feature>
<feature type="transmembrane region" description="Helical" evidence="6">
    <location>
        <begin position="177"/>
        <end position="199"/>
    </location>
</feature>
<evidence type="ECO:0000313" key="8">
    <source>
        <dbReference type="EMBL" id="KAG6522005.1"/>
    </source>
</evidence>
<feature type="domain" description="EamA" evidence="7">
    <location>
        <begin position="181"/>
        <end position="318"/>
    </location>
</feature>
<evidence type="ECO:0000256" key="4">
    <source>
        <dbReference type="ARBA" id="ARBA00022989"/>
    </source>
</evidence>
<keyword evidence="9" id="KW-1185">Reference proteome</keyword>
<evidence type="ECO:0000256" key="1">
    <source>
        <dbReference type="ARBA" id="ARBA00004141"/>
    </source>
</evidence>
<dbReference type="InterPro" id="IPR000620">
    <property type="entry name" value="EamA_dom"/>
</dbReference>
<feature type="domain" description="EamA" evidence="7">
    <location>
        <begin position="15"/>
        <end position="152"/>
    </location>
</feature>
<dbReference type="Proteomes" id="UP000734854">
    <property type="component" value="Unassembled WGS sequence"/>
</dbReference>
<dbReference type="GO" id="GO:0022857">
    <property type="term" value="F:transmembrane transporter activity"/>
    <property type="evidence" value="ECO:0007669"/>
    <property type="project" value="InterPro"/>
</dbReference>
<keyword evidence="5 6" id="KW-0472">Membrane</keyword>
<evidence type="ECO:0000256" key="2">
    <source>
        <dbReference type="ARBA" id="ARBA00007635"/>
    </source>
</evidence>
<feature type="transmembrane region" description="Helical" evidence="6">
    <location>
        <begin position="211"/>
        <end position="232"/>
    </location>
</feature>
<comment type="similarity">
    <text evidence="2 6">Belongs to the drug/metabolite transporter (DMT) superfamily. Plant drug/metabolite exporter (P-DME) (TC 2.A.7.4) family.</text>
</comment>
<keyword evidence="4 6" id="KW-1133">Transmembrane helix</keyword>
<evidence type="ECO:0000259" key="7">
    <source>
        <dbReference type="Pfam" id="PF00892"/>
    </source>
</evidence>
<feature type="transmembrane region" description="Helical" evidence="6">
    <location>
        <begin position="244"/>
        <end position="267"/>
    </location>
</feature>
<feature type="transmembrane region" description="Helical" evidence="6">
    <location>
        <begin position="274"/>
        <end position="295"/>
    </location>
</feature>
<protein>
    <recommendedName>
        <fullName evidence="6">WAT1-related protein</fullName>
    </recommendedName>
</protein>
<evidence type="ECO:0000256" key="5">
    <source>
        <dbReference type="ARBA" id="ARBA00023136"/>
    </source>
</evidence>
<reference evidence="8 9" key="1">
    <citation type="submission" date="2020-08" db="EMBL/GenBank/DDBJ databases">
        <title>Plant Genome Project.</title>
        <authorList>
            <person name="Zhang R.-G."/>
        </authorList>
    </citation>
    <scope>NUCLEOTIDE SEQUENCE [LARGE SCALE GENOMIC DNA]</scope>
    <source>
        <tissue evidence="8">Rhizome</tissue>
    </source>
</reference>
<sequence>MAAAMVKKYGPLAGMLYVQVAYGAMFLISRFALTSGMSHYAFVLYRQLIAFVAIFPVAYYFNNSMQLSKLSWKNLKHIFFLALIGTSISQNFYYAGLALTSSTFASTMNNLQPAITFLLAYLLKLEEVKIRRWEGQAKVVGTLVCVGGAVVMTLSKAHGEGLHEVLKLVIHGEESGASFILGAILTIIGSASWSLFIIYQAWIVEEYPSQLTLSALVSVMGSLQGIVIAFAFENPRALILHLNSQLLIVGYSGIFCSGLGFFTIMWCVKEKGPVYSTAFNPLATLLVAILEPLLLHVKLTWGSLTGIAMVIGGLYLYLWGKAQDVKPSNNTLTQCSNSNEIIITREEPGNREPLLAKDNYA</sequence>
<dbReference type="InterPro" id="IPR030184">
    <property type="entry name" value="WAT1-related"/>
</dbReference>
<dbReference type="OrthoDB" id="766087at2759"/>